<protein>
    <submittedName>
        <fullName evidence="1">Uncharacterized protein</fullName>
    </submittedName>
</protein>
<reference evidence="1" key="1">
    <citation type="submission" date="2021-02" db="EMBL/GenBank/DDBJ databases">
        <authorList>
            <person name="Nowell W R."/>
        </authorList>
    </citation>
    <scope>NUCLEOTIDE SEQUENCE</scope>
</reference>
<dbReference type="Proteomes" id="UP000663881">
    <property type="component" value="Unassembled WGS sequence"/>
</dbReference>
<name>A0A820SIB7_9BILA</name>
<comment type="caution">
    <text evidence="1">The sequence shown here is derived from an EMBL/GenBank/DDBJ whole genome shotgun (WGS) entry which is preliminary data.</text>
</comment>
<dbReference type="EMBL" id="CAJOAY010036000">
    <property type="protein sequence ID" value="CAF4454546.1"/>
    <property type="molecule type" value="Genomic_DNA"/>
</dbReference>
<feature type="non-terminal residue" evidence="1">
    <location>
        <position position="13"/>
    </location>
</feature>
<sequence length="13" mass="1430">MPSGSWVTNLPLQ</sequence>
<evidence type="ECO:0000313" key="2">
    <source>
        <dbReference type="Proteomes" id="UP000663881"/>
    </source>
</evidence>
<organism evidence="1 2">
    <name type="scientific">Adineta steineri</name>
    <dbReference type="NCBI Taxonomy" id="433720"/>
    <lineage>
        <taxon>Eukaryota</taxon>
        <taxon>Metazoa</taxon>
        <taxon>Spiralia</taxon>
        <taxon>Gnathifera</taxon>
        <taxon>Rotifera</taxon>
        <taxon>Eurotatoria</taxon>
        <taxon>Bdelloidea</taxon>
        <taxon>Adinetida</taxon>
        <taxon>Adinetidae</taxon>
        <taxon>Adineta</taxon>
    </lineage>
</organism>
<proteinExistence type="predicted"/>
<accession>A0A820SIB7</accession>
<evidence type="ECO:0000313" key="1">
    <source>
        <dbReference type="EMBL" id="CAF4454546.1"/>
    </source>
</evidence>
<gene>
    <name evidence="1" type="ORF">OKA104_LOCUS54348</name>
</gene>